<dbReference type="SUPFAM" id="SSF47598">
    <property type="entry name" value="Ribbon-helix-helix"/>
    <property type="match status" value="1"/>
</dbReference>
<protein>
    <submittedName>
        <fullName evidence="1">Type II toxin-antitoxin system HicB family antitoxin</fullName>
    </submittedName>
</protein>
<evidence type="ECO:0000313" key="2">
    <source>
        <dbReference type="Proteomes" id="UP001207930"/>
    </source>
</evidence>
<gene>
    <name evidence="1" type="ORF">OKA04_22415</name>
</gene>
<comment type="caution">
    <text evidence="1">The sequence shown here is derived from an EMBL/GenBank/DDBJ whole genome shotgun (WGS) entry which is preliminary data.</text>
</comment>
<evidence type="ECO:0000313" key="1">
    <source>
        <dbReference type="EMBL" id="MCW1887507.1"/>
    </source>
</evidence>
<reference evidence="1 2" key="1">
    <citation type="submission" date="2022-10" db="EMBL/GenBank/DDBJ databases">
        <title>Luteolibacter flavescens strain MCCC 1K03193, whole genome shotgun sequencing project.</title>
        <authorList>
            <person name="Zhao G."/>
            <person name="Shen L."/>
        </authorList>
    </citation>
    <scope>NUCLEOTIDE SEQUENCE [LARGE SCALE GENOMIC DNA]</scope>
    <source>
        <strain evidence="1 2">MCCC 1K03193</strain>
    </source>
</reference>
<accession>A0ABT3FVD0</accession>
<sequence length="87" mass="9705">MKTLIDLPTSLHQRAHCRASEQGVTLAEVVVEALEKELSPSRTTARTAHDRHFEIDSFGVPLLRRIPGDTTVVTAAFIERLRDQQGI</sequence>
<dbReference type="EMBL" id="JAPDDS010000018">
    <property type="protein sequence ID" value="MCW1887507.1"/>
    <property type="molecule type" value="Genomic_DNA"/>
</dbReference>
<keyword evidence="2" id="KW-1185">Reference proteome</keyword>
<dbReference type="InterPro" id="IPR010985">
    <property type="entry name" value="Ribbon_hlx_hlx"/>
</dbReference>
<dbReference type="Proteomes" id="UP001207930">
    <property type="component" value="Unassembled WGS sequence"/>
</dbReference>
<organism evidence="1 2">
    <name type="scientific">Luteolibacter flavescens</name>
    <dbReference type="NCBI Taxonomy" id="1859460"/>
    <lineage>
        <taxon>Bacteria</taxon>
        <taxon>Pseudomonadati</taxon>
        <taxon>Verrucomicrobiota</taxon>
        <taxon>Verrucomicrobiia</taxon>
        <taxon>Verrucomicrobiales</taxon>
        <taxon>Verrucomicrobiaceae</taxon>
        <taxon>Luteolibacter</taxon>
    </lineage>
</organism>
<name>A0ABT3FVD0_9BACT</name>
<proteinExistence type="predicted"/>
<dbReference type="RefSeq" id="WP_264503462.1">
    <property type="nucleotide sequence ID" value="NZ_JAPDDS010000018.1"/>
</dbReference>